<dbReference type="NCBIfam" id="NF038133">
    <property type="entry name" value="choice_anch_L"/>
    <property type="match status" value="1"/>
</dbReference>
<evidence type="ECO:0008006" key="4">
    <source>
        <dbReference type="Google" id="ProtNLM"/>
    </source>
</evidence>
<dbReference type="NCBIfam" id="TIGR04131">
    <property type="entry name" value="Bac_Flav_CTERM"/>
    <property type="match status" value="1"/>
</dbReference>
<gene>
    <name evidence="2" type="ORF">C7H52_10275</name>
</gene>
<proteinExistence type="predicted"/>
<dbReference type="OrthoDB" id="9765926at2"/>
<dbReference type="Proteomes" id="UP000238426">
    <property type="component" value="Unassembled WGS sequence"/>
</dbReference>
<dbReference type="InterPro" id="IPR049804">
    <property type="entry name" value="Choice_anch_L"/>
</dbReference>
<dbReference type="GO" id="GO:0000150">
    <property type="term" value="F:DNA strand exchange activity"/>
    <property type="evidence" value="ECO:0007669"/>
    <property type="project" value="InterPro"/>
</dbReference>
<feature type="chain" id="PRO_5015399622" description="PKD domain-containing protein" evidence="1">
    <location>
        <begin position="26"/>
        <end position="1645"/>
    </location>
</feature>
<dbReference type="PROSITE" id="PS00398">
    <property type="entry name" value="RECOMBINASES_2"/>
    <property type="match status" value="1"/>
</dbReference>
<feature type="signal peptide" evidence="1">
    <location>
        <begin position="1"/>
        <end position="25"/>
    </location>
</feature>
<dbReference type="InterPro" id="IPR006118">
    <property type="entry name" value="Recombinase_CS"/>
</dbReference>
<dbReference type="RefSeq" id="WP_106463809.1">
    <property type="nucleotide sequence ID" value="NZ_PXOQ01000009.1"/>
</dbReference>
<reference evidence="2 3" key="1">
    <citation type="submission" date="2018-03" db="EMBL/GenBank/DDBJ databases">
        <title>Mesoflavibacter sp. HG37 and Mesoflavibacter sp. HG96 sp.nov., two marine bacteria isolated from seawater of Western Pacific Ocean.</title>
        <authorList>
            <person name="Cheng H."/>
            <person name="Wu Y.-H."/>
            <person name="Guo L.-L."/>
            <person name="Xu X.-W."/>
        </authorList>
    </citation>
    <scope>NUCLEOTIDE SEQUENCE [LARGE SCALE GENOMIC DNA]</scope>
    <source>
        <strain evidence="2 3">KCTC 32269</strain>
    </source>
</reference>
<evidence type="ECO:0000256" key="1">
    <source>
        <dbReference type="SAM" id="SignalP"/>
    </source>
</evidence>
<keyword evidence="1" id="KW-0732">Signal</keyword>
<dbReference type="InterPro" id="IPR026341">
    <property type="entry name" value="T9SS_type_B"/>
</dbReference>
<keyword evidence="3" id="KW-1185">Reference proteome</keyword>
<evidence type="ECO:0000313" key="2">
    <source>
        <dbReference type="EMBL" id="PSG88669.1"/>
    </source>
</evidence>
<evidence type="ECO:0000313" key="3">
    <source>
        <dbReference type="Proteomes" id="UP000238426"/>
    </source>
</evidence>
<sequence>MSKFLKHIKFIVITILFFSSNFSIGQQITTDSSNSLQDLIQNNLASGCVEISNISSSVNGSVNNLDSFGLFNRANSNFPFESGIILTTGDVNEAGNTTITSALNSGSASWGNDPDLNTALGSSETFINATSIQFDFISGTDLVEFNYILASEEYFGNNPCEYSDGFAFLIKETGTTNPFVNIALIPGTTTPVNTTTIHNEILPSGNDAGCAAVNEQYFEGFNIGDTNYNGRTTVLTASAAVTANVTYTIKLIIADARDQFFDSAVFIQANSFDNTVDLGPDIFTCNDAASLDGTVLNSNASYTWTLNGTALPSLNDMPIVSVNQSGTYEITVSIPLNGSTCTFSDSVVVNLNNIETGPILSDLALCDDPTNDGLEVFDFSSAETQMTSNLPQPETYTISYHSTNADAISGNSPIPNPNNYTNNTSPELIFIRAVNSQGCIYVSTFNLIVNEFPIITDPTDPFTICANDGGAFLPVLDDAITGMNPNFLVTYHNTPGDAQSGNNPLTFPYTPASTPEIVYIRVTTSAGCFDTGDVELIENDNPVINTEVQQIDACMFEADFAAFDITSVEADILGGLTGVTVTYHENLPDANTGNNPIPDPTNYTNIIPEEQLVYIRVVDDASGCATIHPIELHTFLLYTGTDFIITPASPVEYGECDNDFDGMVEFDLTTIAGFILNDVDDTTVLFYENDPVTNPSEPEIDQTVPYIINGDTTIFVRLDRVGPTCSYNNNITLIIFDGVAVNPLTAQDYCDNDDDLSEVPVNFTDFEPYLDSEVTSSGTFNYTFFPTLQDAEDDTNQYGTSQVIFPVSNPQSFFVTVTNQLTGCIAIEELLINFLPAPSLNPANIIYRCNADGTSDAVIDLETVIPEINNGAGLNFTFYTNNLDAESATNAITTPTAYNTSSTTLFARVENASTGCFDVQSFEIIVNPKPVVPTIEDYVVCLNPGDTQGEFFFEMEKDAEILGAQTGIQVFYFSSQSGADNYDPANGMTADLIDKTIAYQTSNAVETIFVRVENINDPSCATVGDFEINIGQIPIYNTAFGNFGTCDDASNDGIATFDLSNFSTVLQQGSSQNLTITYYFTEQDAIDTVNPIPDITNFTNTQNPQTLYFNIDNGTICDGVDNFEILVNPIPSGVTPAPLTVCDTNTDGIAQFDLTAVEDEVLSDLGVRQDDIEVNYFPSQTDFDNNTNQIPTANVTNYTNISNPQTVIIQILNTSTTCFDTVELVLNVEVPPTLETNLNFETCDNTASTFDFNDITEALINTQTNVVLEFYASQNDATTQNNPLSNPFTYSATNTTLFVRANFSGSDCFNITSFNLQVNPRPSVGIVNNLVTCDTDYDFMEPFDLSIQTPAILGAQNPANFSVNYFNSQQDADDNTNAITDLNVVSEHNQVYFIRIENNTTGCYNTTTFSTIVNRKPVVELDDKPLCLDNLPLVINADTGFSTDTYLWSTNETTAQIEINSIGSYTLTVTTAQGCSTTDSFDVIESEAATIEFTQTVDFADPNSITIEVSGIGDYLYQLDGGLPQTSNVFNDVSHGAHIITVIDQLGCNSVTKEVIVIDAPLFFTPNGDGYNDTWHITGVEQLNGTIVYIFDRYGKLLKTLLHNSPGWNGFYNGYLMPGSDYWFLALVKKDGIEFEVKGHFALKH</sequence>
<accession>A0A2T1N9Y3</accession>
<name>A0A2T1N9Y3_9FLAO</name>
<dbReference type="Pfam" id="PF13585">
    <property type="entry name" value="CHU_C"/>
    <property type="match status" value="1"/>
</dbReference>
<comment type="caution">
    <text evidence="2">The sequence shown here is derived from an EMBL/GenBank/DDBJ whole genome shotgun (WGS) entry which is preliminary data.</text>
</comment>
<dbReference type="EMBL" id="PXOQ01000009">
    <property type="protein sequence ID" value="PSG88669.1"/>
    <property type="molecule type" value="Genomic_DNA"/>
</dbReference>
<organism evidence="2 3">
    <name type="scientific">Aurantibacter aestuarii</name>
    <dbReference type="NCBI Taxonomy" id="1266046"/>
    <lineage>
        <taxon>Bacteria</taxon>
        <taxon>Pseudomonadati</taxon>
        <taxon>Bacteroidota</taxon>
        <taxon>Flavobacteriia</taxon>
        <taxon>Flavobacteriales</taxon>
        <taxon>Flavobacteriaceae</taxon>
        <taxon>Aurantibacter</taxon>
    </lineage>
</organism>
<protein>
    <recommendedName>
        <fullName evidence="4">PKD domain-containing protein</fullName>
    </recommendedName>
</protein>